<reference evidence="1" key="2">
    <citation type="journal article" date="2015" name="Fish Shellfish Immunol.">
        <title>Early steps in the European eel (Anguilla anguilla)-Vibrio vulnificus interaction in the gills: Role of the RtxA13 toxin.</title>
        <authorList>
            <person name="Callol A."/>
            <person name="Pajuelo D."/>
            <person name="Ebbesson L."/>
            <person name="Teles M."/>
            <person name="MacKenzie S."/>
            <person name="Amaro C."/>
        </authorList>
    </citation>
    <scope>NUCLEOTIDE SEQUENCE</scope>
</reference>
<reference evidence="1" key="1">
    <citation type="submission" date="2014-11" db="EMBL/GenBank/DDBJ databases">
        <authorList>
            <person name="Amaro Gonzalez C."/>
        </authorList>
    </citation>
    <scope>NUCLEOTIDE SEQUENCE</scope>
</reference>
<evidence type="ECO:0000313" key="1">
    <source>
        <dbReference type="EMBL" id="JAH62149.1"/>
    </source>
</evidence>
<accession>A0A0E9U8A5</accession>
<name>A0A0E9U8A5_ANGAN</name>
<dbReference type="EMBL" id="GBXM01046428">
    <property type="protein sequence ID" value="JAH62149.1"/>
    <property type="molecule type" value="Transcribed_RNA"/>
</dbReference>
<proteinExistence type="predicted"/>
<organism evidence="1">
    <name type="scientific">Anguilla anguilla</name>
    <name type="common">European freshwater eel</name>
    <name type="synonym">Muraena anguilla</name>
    <dbReference type="NCBI Taxonomy" id="7936"/>
    <lineage>
        <taxon>Eukaryota</taxon>
        <taxon>Metazoa</taxon>
        <taxon>Chordata</taxon>
        <taxon>Craniata</taxon>
        <taxon>Vertebrata</taxon>
        <taxon>Euteleostomi</taxon>
        <taxon>Actinopterygii</taxon>
        <taxon>Neopterygii</taxon>
        <taxon>Teleostei</taxon>
        <taxon>Anguilliformes</taxon>
        <taxon>Anguillidae</taxon>
        <taxon>Anguilla</taxon>
    </lineage>
</organism>
<protein>
    <submittedName>
        <fullName evidence="1">Uncharacterized protein</fullName>
    </submittedName>
</protein>
<sequence>MFFFSFFGCQNIAGA</sequence>